<evidence type="ECO:0000256" key="14">
    <source>
        <dbReference type="ARBA" id="ARBA00048359"/>
    </source>
</evidence>
<keyword evidence="21" id="KW-1185">Reference proteome</keyword>
<evidence type="ECO:0000256" key="11">
    <source>
        <dbReference type="ARBA" id="ARBA00023146"/>
    </source>
</evidence>
<comment type="catalytic activity">
    <reaction evidence="14">
        <text>tRNA(Ile) + L-isoleucine + ATP = L-isoleucyl-tRNA(Ile) + AMP + diphosphate</text>
        <dbReference type="Rhea" id="RHEA:11060"/>
        <dbReference type="Rhea" id="RHEA-COMP:9666"/>
        <dbReference type="Rhea" id="RHEA-COMP:9695"/>
        <dbReference type="ChEBI" id="CHEBI:30616"/>
        <dbReference type="ChEBI" id="CHEBI:33019"/>
        <dbReference type="ChEBI" id="CHEBI:58045"/>
        <dbReference type="ChEBI" id="CHEBI:78442"/>
        <dbReference type="ChEBI" id="CHEBI:78528"/>
        <dbReference type="ChEBI" id="CHEBI:456215"/>
        <dbReference type="EC" id="6.1.1.5"/>
    </reaction>
</comment>
<keyword evidence="8 17" id="KW-0067">ATP-binding</keyword>
<evidence type="ECO:0000256" key="5">
    <source>
        <dbReference type="ARBA" id="ARBA00022598"/>
    </source>
</evidence>
<dbReference type="Pfam" id="PF00134">
    <property type="entry name" value="Cyclin_N"/>
    <property type="match status" value="1"/>
</dbReference>
<dbReference type="InterPro" id="IPR009080">
    <property type="entry name" value="tRNAsynth_Ia_anticodon-bd"/>
</dbReference>
<organism evidence="20 21">
    <name type="scientific">Erysiphe pulchra</name>
    <dbReference type="NCBI Taxonomy" id="225359"/>
    <lineage>
        <taxon>Eukaryota</taxon>
        <taxon>Fungi</taxon>
        <taxon>Dikarya</taxon>
        <taxon>Ascomycota</taxon>
        <taxon>Pezizomycotina</taxon>
        <taxon>Leotiomycetes</taxon>
        <taxon>Erysiphales</taxon>
        <taxon>Erysiphaceae</taxon>
        <taxon>Erysiphe</taxon>
    </lineage>
</organism>
<dbReference type="Pfam" id="PF00133">
    <property type="entry name" value="tRNA-synt_1"/>
    <property type="match status" value="1"/>
</dbReference>
<dbReference type="Gene3D" id="1.10.730.20">
    <property type="match status" value="1"/>
</dbReference>
<dbReference type="GO" id="GO:0002161">
    <property type="term" value="F:aminoacyl-tRNA deacylase activity"/>
    <property type="evidence" value="ECO:0007669"/>
    <property type="project" value="InterPro"/>
</dbReference>
<dbReference type="InterPro" id="IPR013155">
    <property type="entry name" value="M/V/L/I-tRNA-synth_anticd-bd"/>
</dbReference>
<keyword evidence="5 17" id="KW-0436">Ligase</keyword>
<dbReference type="NCBIfam" id="TIGR00392">
    <property type="entry name" value="ileS"/>
    <property type="match status" value="1"/>
</dbReference>
<dbReference type="SMART" id="SM01332">
    <property type="entry name" value="Cyclin_C"/>
    <property type="match status" value="1"/>
</dbReference>
<dbReference type="InterPro" id="IPR033708">
    <property type="entry name" value="Anticodon_Ile_BEm"/>
</dbReference>
<evidence type="ECO:0000256" key="8">
    <source>
        <dbReference type="ARBA" id="ARBA00022840"/>
    </source>
</evidence>
<evidence type="ECO:0000313" key="20">
    <source>
        <dbReference type="EMBL" id="POS85283.1"/>
    </source>
</evidence>
<dbReference type="InterPro" id="IPR006671">
    <property type="entry name" value="Cyclin_N"/>
</dbReference>
<dbReference type="InterPro" id="IPR036915">
    <property type="entry name" value="Cyclin-like_sf"/>
</dbReference>
<dbReference type="InterPro" id="IPR014729">
    <property type="entry name" value="Rossmann-like_a/b/a_fold"/>
</dbReference>
<dbReference type="GO" id="GO:0000049">
    <property type="term" value="F:tRNA binding"/>
    <property type="evidence" value="ECO:0007669"/>
    <property type="project" value="InterPro"/>
</dbReference>
<proteinExistence type="inferred from homology"/>
<dbReference type="GO" id="GO:0051726">
    <property type="term" value="P:regulation of cell cycle"/>
    <property type="evidence" value="ECO:0007669"/>
    <property type="project" value="UniProtKB-ARBA"/>
</dbReference>
<dbReference type="InterPro" id="IPR013763">
    <property type="entry name" value="Cyclin-like_dom"/>
</dbReference>
<dbReference type="SUPFAM" id="SSF47954">
    <property type="entry name" value="Cyclin-like"/>
    <property type="match status" value="2"/>
</dbReference>
<dbReference type="InterPro" id="IPR001412">
    <property type="entry name" value="aa-tRNA-synth_I_CS"/>
</dbReference>
<dbReference type="Pfam" id="PF08264">
    <property type="entry name" value="Anticodon_1"/>
    <property type="match status" value="1"/>
</dbReference>
<keyword evidence="12" id="KW-0131">Cell cycle</keyword>
<dbReference type="InterPro" id="IPR004367">
    <property type="entry name" value="Cyclin_C-dom"/>
</dbReference>
<evidence type="ECO:0000256" key="10">
    <source>
        <dbReference type="ARBA" id="ARBA00023127"/>
    </source>
</evidence>
<evidence type="ECO:0000259" key="18">
    <source>
        <dbReference type="SMART" id="SM00385"/>
    </source>
</evidence>
<dbReference type="Gene3D" id="1.10.472.10">
    <property type="entry name" value="Cyclin-like"/>
    <property type="match status" value="2"/>
</dbReference>
<dbReference type="Gene3D" id="3.40.50.620">
    <property type="entry name" value="HUPs"/>
    <property type="match status" value="2"/>
</dbReference>
<name>A0A2S4PTC7_9PEZI</name>
<keyword evidence="11 17" id="KW-0030">Aminoacyl-tRNA synthetase</keyword>
<evidence type="ECO:0000313" key="21">
    <source>
        <dbReference type="Proteomes" id="UP000237438"/>
    </source>
</evidence>
<dbReference type="Proteomes" id="UP000237438">
    <property type="component" value="Unassembled WGS sequence"/>
</dbReference>
<dbReference type="STRING" id="225359.A0A2S4PTC7"/>
<dbReference type="GO" id="GO:0032543">
    <property type="term" value="P:mitochondrial translation"/>
    <property type="evidence" value="ECO:0007669"/>
    <property type="project" value="TreeGrafter"/>
</dbReference>
<dbReference type="PROSITE" id="PS00178">
    <property type="entry name" value="AA_TRNA_LIGASE_I"/>
    <property type="match status" value="1"/>
</dbReference>
<dbReference type="OrthoDB" id="10264412at2759"/>
<evidence type="ECO:0000256" key="1">
    <source>
        <dbReference type="ARBA" id="ARBA00004173"/>
    </source>
</evidence>
<dbReference type="PANTHER" id="PTHR42765:SF1">
    <property type="entry name" value="ISOLEUCINE--TRNA LIGASE, MITOCHONDRIAL"/>
    <property type="match status" value="1"/>
</dbReference>
<keyword evidence="7 17" id="KW-0547">Nucleotide-binding</keyword>
<dbReference type="SUPFAM" id="SSF50677">
    <property type="entry name" value="ValRS/IleRS/LeuRS editing domain"/>
    <property type="match status" value="1"/>
</dbReference>
<sequence length="1290" mass="146505">MVYHQPDETYFTEDYSHPPRTTQEYVKLSGISRREALANELSNQARSLYLNDIVQHMHQMESLTLPDVASMDIQHEIQWFMRPYLIDFLIEAHGAFRLLPETLFLTINLLDRYCSRRVVYKRHYQLVGCAALLIAAKYTDRKDLVPSIAELRKMCCKVYDEDMFTQMEWHVLNTLEWVIGHPTVDCFIRLAAEDEVIGDVQVEHMAWYLCELACYHKEFVSKKPSVMAAASLVLARGILGRPELMEAQTYEIRQTVFELSQNLENTSHILFKKYASSHLSRVSNIVDNFLREQEIINRHASQQVIQVETPSLEKQMQTAANYPETPQRQQYYSSMSHGYMTPPITPEGEARPSITDQADYLKRCSDDLYEWQSKERSGNPTFLLHDGPPYANGDLHIGHALNKILKDIICRRQIQQGLKMFTGKRVIYVPGWDCHGLPIELKALERQRVSDKSGDTVHDHISIRKIARELASETVKSQMKNFREWGIMADWAQAWKTMDKSYEIKQLRIFQSMVKKGLIFRRFKPVYWSPSSQTALAEAELEYKTHHCSTAAYVKFPISTIPEALKKNLPLGANLYAVTWTTTPWTLPANRAIAIHPELEYSIVNYNTEFLIIAKKRIEEVTKLLSREPIEIFRDCILGRDIKGAQYTHIFGGSTLYPIIEADFVTVDSGSGLVHIAPGHGQDDYDVCTQLGIKAAAPVNDLGCFTADAFPQNPSTLEGISVLDDGGSRVLELLGNYVLFTHKYKHKYPYDWRTKLPVIIRATEQWFADVGSVKEEAIKNLRTVSFIPESGRSRLESFVKGRSEWCISRQRAWGVPIPALYKDNGKAILTTESIEHIISVISNRGIDAWWTDSPEEPAWIPPYLNGPLRRGKDTMDVWFDSGTSWNQMNGQADVYLEGTDQHRGWFQSSLLTCVGGSGRKEAPFKTLITHGFVLDQAGKKMSKSIGNVVSPNQIIDGSLLPPVKKKKGGSLVSQALGVDALRLWVASCDFTRDVVIGQSVLKSNHSALLKFRMILKMLLGSMQHSSESFQITTLDQIALTHLQLVMAEVNSSYDKFEFYQAVKAINKWVNTELSSFYLEAIKDRLYCGDGGSVLDIIFNGLLKMLTPITPLLVEEAWNHRPEWMKARGDPHPFHVTPQKHFAVKHDLNRLPSIISDIPWLMNAAGAIKLAQEQARAQKLIGSSLESSVTLEMPPSGTAIFSRYIDDLESIFVVSSVKLGFEPEAQWKFSSNFDIPGGHATAWITPPKHEKCPRCWRYVAPVQNQLCIRCEEVVANFPTTHAMMQPDVELS</sequence>
<evidence type="ECO:0000256" key="3">
    <source>
        <dbReference type="ARBA" id="ARBA00008742"/>
    </source>
</evidence>
<feature type="domain" description="Cyclin C-terminal" evidence="19">
    <location>
        <begin position="182"/>
        <end position="288"/>
    </location>
</feature>
<dbReference type="SUPFAM" id="SSF47323">
    <property type="entry name" value="Anticodon-binding domain of a subclass of class I aminoacyl-tRNA synthetases"/>
    <property type="match status" value="1"/>
</dbReference>
<dbReference type="EMBL" id="PEDP01000656">
    <property type="protein sequence ID" value="POS85283.1"/>
    <property type="molecule type" value="Genomic_DNA"/>
</dbReference>
<evidence type="ECO:0000256" key="4">
    <source>
        <dbReference type="ARBA" id="ARBA00013165"/>
    </source>
</evidence>
<evidence type="ECO:0000256" key="2">
    <source>
        <dbReference type="ARBA" id="ARBA00005594"/>
    </source>
</evidence>
<dbReference type="GO" id="GO:0005739">
    <property type="term" value="C:mitochondrion"/>
    <property type="evidence" value="ECO:0007669"/>
    <property type="project" value="UniProtKB-SubCell"/>
</dbReference>
<evidence type="ECO:0000256" key="13">
    <source>
        <dbReference type="ARBA" id="ARBA00032665"/>
    </source>
</evidence>
<dbReference type="GO" id="GO:0005524">
    <property type="term" value="F:ATP binding"/>
    <property type="evidence" value="ECO:0007669"/>
    <property type="project" value="UniProtKB-KW"/>
</dbReference>
<dbReference type="PROSITE" id="PS00292">
    <property type="entry name" value="CYCLINS"/>
    <property type="match status" value="1"/>
</dbReference>
<dbReference type="GO" id="GO:0006428">
    <property type="term" value="P:isoleucyl-tRNA aminoacylation"/>
    <property type="evidence" value="ECO:0007669"/>
    <property type="project" value="InterPro"/>
</dbReference>
<dbReference type="EC" id="6.1.1.5" evidence="4"/>
<gene>
    <name evidence="20" type="ORF">EPUL_003089</name>
</gene>
<dbReference type="CDD" id="cd07960">
    <property type="entry name" value="Anticodon_Ia_Ile_BEm"/>
    <property type="match status" value="1"/>
</dbReference>
<dbReference type="InterPro" id="IPR050081">
    <property type="entry name" value="Ile-tRNA_ligase"/>
</dbReference>
<dbReference type="InterPro" id="IPR009008">
    <property type="entry name" value="Val/Leu/Ile-tRNA-synth_edit"/>
</dbReference>
<dbReference type="PANTHER" id="PTHR42765">
    <property type="entry name" value="SOLEUCYL-TRNA SYNTHETASE"/>
    <property type="match status" value="1"/>
</dbReference>
<dbReference type="CDD" id="cd20537">
    <property type="entry name" value="CYCLIN_CCNO-like_rpt2"/>
    <property type="match status" value="1"/>
</dbReference>
<evidence type="ECO:0000259" key="19">
    <source>
        <dbReference type="SMART" id="SM01332"/>
    </source>
</evidence>
<dbReference type="InterPro" id="IPR002301">
    <property type="entry name" value="Ile-tRNA-ligase"/>
</dbReference>
<reference evidence="20 21" key="1">
    <citation type="submission" date="2017-10" db="EMBL/GenBank/DDBJ databases">
        <title>Development of genomic resources for the powdery mildew, Erysiphe pulchra.</title>
        <authorList>
            <person name="Wadl P.A."/>
            <person name="Mack B.M."/>
            <person name="Moore G."/>
            <person name="Beltz S.B."/>
        </authorList>
    </citation>
    <scope>NUCLEOTIDE SEQUENCE [LARGE SCALE GENOMIC DNA]</scope>
    <source>
        <strain evidence="20">Cflorida</strain>
    </source>
</reference>
<evidence type="ECO:0000256" key="6">
    <source>
        <dbReference type="ARBA" id="ARBA00022618"/>
    </source>
</evidence>
<dbReference type="SUPFAM" id="SSF52374">
    <property type="entry name" value="Nucleotidylyl transferase"/>
    <property type="match status" value="1"/>
</dbReference>
<dbReference type="FunFam" id="1.10.472.10:FF:000010">
    <property type="entry name" value="G1/S-specific cyclin Cln1"/>
    <property type="match status" value="1"/>
</dbReference>
<evidence type="ECO:0000256" key="7">
    <source>
        <dbReference type="ARBA" id="ARBA00022741"/>
    </source>
</evidence>
<dbReference type="GO" id="GO:0044843">
    <property type="term" value="P:cell cycle G1/S phase transition"/>
    <property type="evidence" value="ECO:0007669"/>
    <property type="project" value="UniProtKB-ARBA"/>
</dbReference>
<dbReference type="Pfam" id="PF02984">
    <property type="entry name" value="Cyclin_C"/>
    <property type="match status" value="1"/>
</dbReference>
<keyword evidence="9 17" id="KW-0648">Protein biosynthesis</keyword>
<keyword evidence="10 16" id="KW-0195">Cyclin</keyword>
<protein>
    <recommendedName>
        <fullName evidence="15">Isoleucine--tRNA ligase, mitochondrial</fullName>
        <ecNumber evidence="4">6.1.1.5</ecNumber>
    </recommendedName>
    <alternativeName>
        <fullName evidence="13">Isoleucyl-tRNA synthetase</fullName>
    </alternativeName>
</protein>
<evidence type="ECO:0000256" key="9">
    <source>
        <dbReference type="ARBA" id="ARBA00022917"/>
    </source>
</evidence>
<evidence type="ECO:0000256" key="16">
    <source>
        <dbReference type="RuleBase" id="RU000383"/>
    </source>
</evidence>
<comment type="similarity">
    <text evidence="2 17">Belongs to the class-I aminoacyl-tRNA synthetase family.</text>
</comment>
<evidence type="ECO:0000256" key="17">
    <source>
        <dbReference type="RuleBase" id="RU363035"/>
    </source>
</evidence>
<comment type="subcellular location">
    <subcellularLocation>
        <location evidence="1">Mitochondrion</location>
    </subcellularLocation>
</comment>
<dbReference type="CDD" id="cd20559">
    <property type="entry name" value="CYCLIN_ScCLN_like"/>
    <property type="match status" value="1"/>
</dbReference>
<comment type="caution">
    <text evidence="20">The sequence shown here is derived from an EMBL/GenBank/DDBJ whole genome shotgun (WGS) entry which is preliminary data.</text>
</comment>
<dbReference type="SMART" id="SM00385">
    <property type="entry name" value="CYCLIN"/>
    <property type="match status" value="2"/>
</dbReference>
<dbReference type="PRINTS" id="PR00984">
    <property type="entry name" value="TRNASYNTHILE"/>
</dbReference>
<evidence type="ECO:0000256" key="12">
    <source>
        <dbReference type="ARBA" id="ARBA00023306"/>
    </source>
</evidence>
<evidence type="ECO:0000256" key="15">
    <source>
        <dbReference type="ARBA" id="ARBA00068280"/>
    </source>
</evidence>
<dbReference type="Gene3D" id="1.10.10.830">
    <property type="entry name" value="Ile-tRNA synthetase CP2 domain-like"/>
    <property type="match status" value="1"/>
</dbReference>
<dbReference type="InterPro" id="IPR048258">
    <property type="entry name" value="Cyclins_cyclin-box"/>
</dbReference>
<dbReference type="GO" id="GO:0051301">
    <property type="term" value="P:cell division"/>
    <property type="evidence" value="ECO:0007669"/>
    <property type="project" value="UniProtKB-KW"/>
</dbReference>
<dbReference type="Gene3D" id="3.90.740.10">
    <property type="entry name" value="Valyl/Leucyl/Isoleucyl-tRNA synthetase, editing domain"/>
    <property type="match status" value="1"/>
</dbReference>
<accession>A0A2S4PTC7</accession>
<dbReference type="InterPro" id="IPR002300">
    <property type="entry name" value="aa-tRNA-synth_Ia"/>
</dbReference>
<dbReference type="GO" id="GO:0016538">
    <property type="term" value="F:cyclin-dependent protein serine/threonine kinase regulator activity"/>
    <property type="evidence" value="ECO:0007669"/>
    <property type="project" value="UniProtKB-ARBA"/>
</dbReference>
<feature type="domain" description="Cyclin-like" evidence="18">
    <location>
        <begin position="87"/>
        <end position="173"/>
    </location>
</feature>
<dbReference type="FunFam" id="3.40.50.620:FF:000111">
    <property type="entry name" value="Mitochondrial isoleucyl-tRNA synthetase"/>
    <property type="match status" value="1"/>
</dbReference>
<keyword evidence="6" id="KW-0132">Cell division</keyword>
<comment type="similarity">
    <text evidence="3 16">Belongs to the cyclin family.</text>
</comment>
<dbReference type="GO" id="GO:0004822">
    <property type="term" value="F:isoleucine-tRNA ligase activity"/>
    <property type="evidence" value="ECO:0007669"/>
    <property type="project" value="UniProtKB-EC"/>
</dbReference>
<feature type="domain" description="Cyclin-like" evidence="18">
    <location>
        <begin position="186"/>
        <end position="265"/>
    </location>
</feature>